<comment type="caution">
    <text evidence="2">The sequence shown here is derived from an EMBL/GenBank/DDBJ whole genome shotgun (WGS) entry which is preliminary data.</text>
</comment>
<sequence length="82" mass="9073">MAGVRTGLRIAARAPECPQRTKKRRRAAHQGERPAPSGTSVVSGQPQRTFHFDGGLMLFLSQYSAMKFRRMRSPCSPIPSVC</sequence>
<evidence type="ECO:0000256" key="1">
    <source>
        <dbReference type="SAM" id="MobiDB-lite"/>
    </source>
</evidence>
<accession>A0ABT1HM21</accession>
<organism evidence="2 3">
    <name type="scientific">Streptoalloteichus tenebrarius (strain ATCC 17920 / DSM 40477 / JCM 4838 / CBS 697.72 / NBRC 16177 / NCIMB 11028 / NRRL B-12390 / A12253. 1 / ISP 5477)</name>
    <name type="common">Streptomyces tenebrarius</name>
    <dbReference type="NCBI Taxonomy" id="1933"/>
    <lineage>
        <taxon>Bacteria</taxon>
        <taxon>Bacillati</taxon>
        <taxon>Actinomycetota</taxon>
        <taxon>Actinomycetes</taxon>
        <taxon>Pseudonocardiales</taxon>
        <taxon>Pseudonocardiaceae</taxon>
        <taxon>Streptoalloteichus</taxon>
    </lineage>
</organism>
<feature type="compositionally biased region" description="Polar residues" evidence="1">
    <location>
        <begin position="37"/>
        <end position="47"/>
    </location>
</feature>
<name>A0ABT1HM21_STRSD</name>
<dbReference type="Proteomes" id="UP001205311">
    <property type="component" value="Unassembled WGS sequence"/>
</dbReference>
<proteinExistence type="predicted"/>
<dbReference type="EMBL" id="JAMTCP010000001">
    <property type="protein sequence ID" value="MCP2256566.1"/>
    <property type="molecule type" value="Genomic_DNA"/>
</dbReference>
<evidence type="ECO:0000313" key="2">
    <source>
        <dbReference type="EMBL" id="MCP2256566.1"/>
    </source>
</evidence>
<keyword evidence="3" id="KW-1185">Reference proteome</keyword>
<gene>
    <name evidence="2" type="ORF">LX15_000249</name>
</gene>
<evidence type="ECO:0000313" key="3">
    <source>
        <dbReference type="Proteomes" id="UP001205311"/>
    </source>
</evidence>
<reference evidence="2 3" key="1">
    <citation type="submission" date="2022-06" db="EMBL/GenBank/DDBJ databases">
        <title>Genomic Encyclopedia of Archaeal and Bacterial Type Strains, Phase II (KMG-II): from individual species to whole genera.</title>
        <authorList>
            <person name="Goeker M."/>
        </authorList>
    </citation>
    <scope>NUCLEOTIDE SEQUENCE [LARGE SCALE GENOMIC DNA]</scope>
    <source>
        <strain evidence="2 3">DSM 40477</strain>
    </source>
</reference>
<feature type="region of interest" description="Disordered" evidence="1">
    <location>
        <begin position="1"/>
        <end position="47"/>
    </location>
</feature>
<protein>
    <submittedName>
        <fullName evidence="2">Uncharacterized protein</fullName>
    </submittedName>
</protein>